<reference evidence="1 2" key="1">
    <citation type="journal article" date="2019" name="Commun. Biol.">
        <title>The bagworm genome reveals a unique fibroin gene that provides high tensile strength.</title>
        <authorList>
            <person name="Kono N."/>
            <person name="Nakamura H."/>
            <person name="Ohtoshi R."/>
            <person name="Tomita M."/>
            <person name="Numata K."/>
            <person name="Arakawa K."/>
        </authorList>
    </citation>
    <scope>NUCLEOTIDE SEQUENCE [LARGE SCALE GENOMIC DNA]</scope>
</reference>
<sequence>MKVNPPTYSDKHDLPALITELAGTNTFLALCSSLHCTKTTVAVFDTPYERNTMYRAFLPIPVSLVCHINGHDLSYRADSPSTACRRGRSKILGVVTECTAKHS</sequence>
<accession>A0A4C1V1J9</accession>
<dbReference type="EMBL" id="BGZK01000255">
    <property type="protein sequence ID" value="GBP32157.1"/>
    <property type="molecule type" value="Genomic_DNA"/>
</dbReference>
<keyword evidence="2" id="KW-1185">Reference proteome</keyword>
<proteinExistence type="predicted"/>
<evidence type="ECO:0000313" key="1">
    <source>
        <dbReference type="EMBL" id="GBP32157.1"/>
    </source>
</evidence>
<dbReference type="AlphaFoldDB" id="A0A4C1V1J9"/>
<dbReference type="Proteomes" id="UP000299102">
    <property type="component" value="Unassembled WGS sequence"/>
</dbReference>
<evidence type="ECO:0000313" key="2">
    <source>
        <dbReference type="Proteomes" id="UP000299102"/>
    </source>
</evidence>
<protein>
    <submittedName>
        <fullName evidence="1">Uncharacterized protein</fullName>
    </submittedName>
</protein>
<comment type="caution">
    <text evidence="1">The sequence shown here is derived from an EMBL/GenBank/DDBJ whole genome shotgun (WGS) entry which is preliminary data.</text>
</comment>
<gene>
    <name evidence="1" type="ORF">EVAR_80924_1</name>
</gene>
<name>A0A4C1V1J9_EUMVA</name>
<organism evidence="1 2">
    <name type="scientific">Eumeta variegata</name>
    <name type="common">Bagworm moth</name>
    <name type="synonym">Eumeta japonica</name>
    <dbReference type="NCBI Taxonomy" id="151549"/>
    <lineage>
        <taxon>Eukaryota</taxon>
        <taxon>Metazoa</taxon>
        <taxon>Ecdysozoa</taxon>
        <taxon>Arthropoda</taxon>
        <taxon>Hexapoda</taxon>
        <taxon>Insecta</taxon>
        <taxon>Pterygota</taxon>
        <taxon>Neoptera</taxon>
        <taxon>Endopterygota</taxon>
        <taxon>Lepidoptera</taxon>
        <taxon>Glossata</taxon>
        <taxon>Ditrysia</taxon>
        <taxon>Tineoidea</taxon>
        <taxon>Psychidae</taxon>
        <taxon>Oiketicinae</taxon>
        <taxon>Eumeta</taxon>
    </lineage>
</organism>